<name>A0A9W6I932_9ACTN</name>
<dbReference type="AlphaFoldDB" id="A0A9W6I932"/>
<evidence type="ECO:0000256" key="1">
    <source>
        <dbReference type="SAM" id="MobiDB-lite"/>
    </source>
</evidence>
<proteinExistence type="predicted"/>
<organism evidence="4 5">
    <name type="scientific">Streptosporangium carneum</name>
    <dbReference type="NCBI Taxonomy" id="47481"/>
    <lineage>
        <taxon>Bacteria</taxon>
        <taxon>Bacillati</taxon>
        <taxon>Actinomycetota</taxon>
        <taxon>Actinomycetes</taxon>
        <taxon>Streptosporangiales</taxon>
        <taxon>Streptosporangiaceae</taxon>
        <taxon>Streptosporangium</taxon>
    </lineage>
</organism>
<keyword evidence="5" id="KW-1185">Reference proteome</keyword>
<dbReference type="Proteomes" id="UP001143474">
    <property type="component" value="Unassembled WGS sequence"/>
</dbReference>
<dbReference type="InterPro" id="IPR025161">
    <property type="entry name" value="IS402-like_dom"/>
</dbReference>
<feature type="domain" description="Transposase IS4-like" evidence="2">
    <location>
        <begin position="60"/>
        <end position="121"/>
    </location>
</feature>
<dbReference type="EMBL" id="BSEV01000028">
    <property type="protein sequence ID" value="GLK14032.1"/>
    <property type="molecule type" value="Genomic_DNA"/>
</dbReference>
<reference evidence="4" key="2">
    <citation type="submission" date="2023-01" db="EMBL/GenBank/DDBJ databases">
        <authorList>
            <person name="Sun Q."/>
            <person name="Evtushenko L."/>
        </authorList>
    </citation>
    <scope>NUCLEOTIDE SEQUENCE</scope>
    <source>
        <strain evidence="4">VKM Ac-2007</strain>
    </source>
</reference>
<dbReference type="GO" id="GO:0006313">
    <property type="term" value="P:DNA transposition"/>
    <property type="evidence" value="ECO:0007669"/>
    <property type="project" value="InterPro"/>
</dbReference>
<evidence type="ECO:0000313" key="4">
    <source>
        <dbReference type="EMBL" id="GLK14032.1"/>
    </source>
</evidence>
<dbReference type="PANTHER" id="PTHR30007">
    <property type="entry name" value="PHP DOMAIN PROTEIN"/>
    <property type="match status" value="1"/>
</dbReference>
<dbReference type="Pfam" id="PF01609">
    <property type="entry name" value="DDE_Tnp_1"/>
    <property type="match status" value="1"/>
</dbReference>
<evidence type="ECO:0000313" key="5">
    <source>
        <dbReference type="Proteomes" id="UP001143474"/>
    </source>
</evidence>
<comment type="caution">
    <text evidence="4">The sequence shown here is derived from an EMBL/GenBank/DDBJ whole genome shotgun (WGS) entry which is preliminary data.</text>
</comment>
<evidence type="ECO:0008006" key="6">
    <source>
        <dbReference type="Google" id="ProtNLM"/>
    </source>
</evidence>
<sequence>MDAIVYVVRTCCSWRQLPADFPPWQTAYGHFVRWEDQVVTQRILDVLRRRIREKAGRDSEPSAAVIDSQSVKGADTLGAGTRGYDASKKINGRKRFVATDTLGLLLTVMARPAGVQDRAGATSPSPRPWTCTDIWSRRRPSGRGRRWATPSPPHSDPGECAPDVHSQGLSLRNRRLRRRSGAEKADESACRPGFVLHGCEGATIHLGPALPPVSSGLPARLGRAALKRRARDAPGSVPS</sequence>
<evidence type="ECO:0000259" key="3">
    <source>
        <dbReference type="Pfam" id="PF13340"/>
    </source>
</evidence>
<dbReference type="PANTHER" id="PTHR30007:SF0">
    <property type="entry name" value="TRANSPOSASE"/>
    <property type="match status" value="1"/>
</dbReference>
<feature type="compositionally biased region" description="Basic residues" evidence="1">
    <location>
        <begin position="137"/>
        <end position="146"/>
    </location>
</feature>
<feature type="region of interest" description="Disordered" evidence="1">
    <location>
        <begin position="115"/>
        <end position="187"/>
    </location>
</feature>
<feature type="domain" description="Insertion element IS402-like" evidence="3">
    <location>
        <begin position="1"/>
        <end position="43"/>
    </location>
</feature>
<dbReference type="GO" id="GO:0004803">
    <property type="term" value="F:transposase activity"/>
    <property type="evidence" value="ECO:0007669"/>
    <property type="project" value="InterPro"/>
</dbReference>
<protein>
    <recommendedName>
        <fullName evidence="6">Transposase IS4-like domain-containing protein</fullName>
    </recommendedName>
</protein>
<dbReference type="InterPro" id="IPR002559">
    <property type="entry name" value="Transposase_11"/>
</dbReference>
<dbReference type="Pfam" id="PF13340">
    <property type="entry name" value="DUF4096"/>
    <property type="match status" value="1"/>
</dbReference>
<accession>A0A9W6I932</accession>
<dbReference type="GO" id="GO:0003677">
    <property type="term" value="F:DNA binding"/>
    <property type="evidence" value="ECO:0007669"/>
    <property type="project" value="InterPro"/>
</dbReference>
<gene>
    <name evidence="4" type="ORF">GCM10017600_74440</name>
</gene>
<reference evidence="4" key="1">
    <citation type="journal article" date="2014" name="Int. J. Syst. Evol. Microbiol.">
        <title>Complete genome sequence of Corynebacterium casei LMG S-19264T (=DSM 44701T), isolated from a smear-ripened cheese.</title>
        <authorList>
            <consortium name="US DOE Joint Genome Institute (JGI-PGF)"/>
            <person name="Walter F."/>
            <person name="Albersmeier A."/>
            <person name="Kalinowski J."/>
            <person name="Ruckert C."/>
        </authorList>
    </citation>
    <scope>NUCLEOTIDE SEQUENCE</scope>
    <source>
        <strain evidence="4">VKM Ac-2007</strain>
    </source>
</reference>
<evidence type="ECO:0000259" key="2">
    <source>
        <dbReference type="Pfam" id="PF01609"/>
    </source>
</evidence>